<gene>
    <name evidence="1" type="ORF">THTE_1993</name>
</gene>
<dbReference type="RefSeq" id="WP_095414870.1">
    <property type="nucleotide sequence ID" value="NZ_CP018477.1"/>
</dbReference>
<dbReference type="Pfam" id="PF09492">
    <property type="entry name" value="Pec_lyase"/>
    <property type="match status" value="1"/>
</dbReference>
<dbReference type="GO" id="GO:0016829">
    <property type="term" value="F:lyase activity"/>
    <property type="evidence" value="ECO:0007669"/>
    <property type="project" value="UniProtKB-KW"/>
</dbReference>
<protein>
    <submittedName>
        <fullName evidence="1">Pectate lyase</fullName>
    </submittedName>
</protein>
<keyword evidence="2" id="KW-1185">Reference proteome</keyword>
<keyword evidence="1" id="KW-0456">Lyase</keyword>
<sequence length="526" mass="60002">MDLASLQCGCPPEAIEAVRIHDKPEDKSRYQAWGRHPVRRREFCQQIGIAIGLYAFSRRSYAIEITGQELDLPRKAHDALVQAVRFFDEKVSVEGGYLWAYSEDLRFREGEAPALPSTAWVQPPGTPSVGMAFLVAYRLTKEPTCLQAATRTAHALVKGQLVSGGWDYRIEFSPELRRNCRYRQPPNGGEKARNVSTLDDDTTQSALRFLMEFDRTTGMADKQVHEAVLYGLNSLLAVQRPNGGWPQRFRELPRLEDYPDVPASYPEDWPRQWPGKPYYDCYTLNDNVHNEALKTMLLAWRIYGDEKYRAAAQRAVEFLLKVQMPDPQPAWAQQYDAQMRPCWARKFEPPAISGGESQGVLQTLILAFHELAEPRFLDPIPRALAYLERSTLPDGKLARFYELKTNRPLYFTRDYQLTYSDADVPTHYAFKIDNHIGTIRQMYEHARRTGPQPSLGLKSPAPVLSSALVQTVERILKEMDDQGRWVEKGNLKTSGKDVAGDRIITTRTFIRNISVLAQYLAATEKE</sequence>
<evidence type="ECO:0000313" key="2">
    <source>
        <dbReference type="Proteomes" id="UP000215086"/>
    </source>
</evidence>
<organism evidence="1 2">
    <name type="scientific">Thermogutta terrifontis</name>
    <dbReference type="NCBI Taxonomy" id="1331910"/>
    <lineage>
        <taxon>Bacteria</taxon>
        <taxon>Pseudomonadati</taxon>
        <taxon>Planctomycetota</taxon>
        <taxon>Planctomycetia</taxon>
        <taxon>Pirellulales</taxon>
        <taxon>Thermoguttaceae</taxon>
        <taxon>Thermogutta</taxon>
    </lineage>
</organism>
<dbReference type="SUPFAM" id="SSF81853">
    <property type="entry name" value="Family 10 polysaccharide lyase"/>
    <property type="match status" value="1"/>
</dbReference>
<dbReference type="EMBL" id="CP018477">
    <property type="protein sequence ID" value="ASV74595.1"/>
    <property type="molecule type" value="Genomic_DNA"/>
</dbReference>
<reference evidence="1 2" key="1">
    <citation type="journal article" name="Front. Microbiol.">
        <title>Sugar Metabolism of the First Thermophilic Planctomycete Thermogutta terrifontis: Comparative Genomic and Transcriptomic Approaches.</title>
        <authorList>
            <person name="Elcheninov A.G."/>
            <person name="Menzel P."/>
            <person name="Gudbergsdottir S.R."/>
            <person name="Slesarev A.I."/>
            <person name="Kadnikov V.V."/>
            <person name="Krogh A."/>
            <person name="Bonch-Osmolovskaya E.A."/>
            <person name="Peng X."/>
            <person name="Kublanov I.V."/>
        </authorList>
    </citation>
    <scope>NUCLEOTIDE SEQUENCE [LARGE SCALE GENOMIC DNA]</scope>
    <source>
        <strain evidence="1 2">R1</strain>
    </source>
</reference>
<dbReference type="Gene3D" id="1.50.10.20">
    <property type="match status" value="1"/>
</dbReference>
<dbReference type="KEGG" id="ttf:THTE_1993"/>
<dbReference type="InterPro" id="IPR012669">
    <property type="entry name" value="Pectate_lyase"/>
</dbReference>
<accession>A0A286RF57</accession>
<dbReference type="Proteomes" id="UP000215086">
    <property type="component" value="Chromosome"/>
</dbReference>
<dbReference type="OrthoDB" id="9804686at2"/>
<dbReference type="AlphaFoldDB" id="A0A286RF57"/>
<evidence type="ECO:0000313" key="1">
    <source>
        <dbReference type="EMBL" id="ASV74595.1"/>
    </source>
</evidence>
<proteinExistence type="predicted"/>
<name>A0A286RF57_9BACT</name>